<dbReference type="PANTHER" id="PTHR30085">
    <property type="entry name" value="AMINO ACID ABC TRANSPORTER PERMEASE"/>
    <property type="match status" value="1"/>
</dbReference>
<dbReference type="GO" id="GO:0006865">
    <property type="term" value="P:amino acid transport"/>
    <property type="evidence" value="ECO:0007669"/>
    <property type="project" value="TreeGrafter"/>
</dbReference>
<evidence type="ECO:0000313" key="6">
    <source>
        <dbReference type="Proteomes" id="UP000422108"/>
    </source>
</evidence>
<feature type="domain" description="Solute-binding protein family 3/N-terminal" evidence="4">
    <location>
        <begin position="24"/>
        <end position="274"/>
    </location>
</feature>
<keyword evidence="6" id="KW-1185">Reference proteome</keyword>
<dbReference type="InterPro" id="IPR001638">
    <property type="entry name" value="Solute-binding_3/MltF_N"/>
</dbReference>
<accession>A0A5K8A8J0</accession>
<dbReference type="Pfam" id="PF00497">
    <property type="entry name" value="SBP_bac_3"/>
    <property type="match status" value="1"/>
</dbReference>
<keyword evidence="3" id="KW-0732">Signal</keyword>
<evidence type="ECO:0000313" key="5">
    <source>
        <dbReference type="EMBL" id="BBO88801.1"/>
    </source>
</evidence>
<protein>
    <recommendedName>
        <fullName evidence="4">Solute-binding protein family 3/N-terminal domain-containing protein</fullName>
    </recommendedName>
</protein>
<dbReference type="GO" id="GO:0005576">
    <property type="term" value="C:extracellular region"/>
    <property type="evidence" value="ECO:0007669"/>
    <property type="project" value="TreeGrafter"/>
</dbReference>
<organism evidence="5 6">
    <name type="scientific">Desulfosarcina ovata subsp. ovata</name>
    <dbReference type="NCBI Taxonomy" id="2752305"/>
    <lineage>
        <taxon>Bacteria</taxon>
        <taxon>Pseudomonadati</taxon>
        <taxon>Thermodesulfobacteriota</taxon>
        <taxon>Desulfobacteria</taxon>
        <taxon>Desulfobacterales</taxon>
        <taxon>Desulfosarcinaceae</taxon>
        <taxon>Desulfosarcina</taxon>
    </lineage>
</organism>
<keyword evidence="2" id="KW-0813">Transport</keyword>
<dbReference type="GO" id="GO:0030288">
    <property type="term" value="C:outer membrane-bounded periplasmic space"/>
    <property type="evidence" value="ECO:0007669"/>
    <property type="project" value="TreeGrafter"/>
</dbReference>
<dbReference type="Proteomes" id="UP000422108">
    <property type="component" value="Chromosome"/>
</dbReference>
<dbReference type="SMART" id="SM00062">
    <property type="entry name" value="PBPb"/>
    <property type="match status" value="1"/>
</dbReference>
<dbReference type="PANTHER" id="PTHR30085:SF6">
    <property type="entry name" value="ABC TRANSPORTER GLUTAMINE-BINDING PROTEIN GLNH"/>
    <property type="match status" value="1"/>
</dbReference>
<dbReference type="SUPFAM" id="SSF53850">
    <property type="entry name" value="Periplasmic binding protein-like II"/>
    <property type="match status" value="1"/>
</dbReference>
<name>A0A5K8A8J0_9BACT</name>
<sequence>MLLFSLVFLFASIMDGDCQDTNTVLILGVRADAPPFSSFDDENGDGDPTQASGYTVDLCNRIAKRAVQAGLYSSFDYKKVEAADRFDALKNGEINMLCGASTVTLERMRVADFSLFTFLSGASVMYREKKDPENDEKANPLKVGVLGETTTEAEANHILQDLRKKNNNFGLPVHEKLKLQSFKNHYQGLEALKKDEIIAYVADREILLALRQKDMQDSHTTDIVVSEDYYTSEHYAIGLGIGNPDLRFIANSVLSELYDWDQAGNRNENIFTILSNNFPKKRFSKSLETLFRLQRITRGRKIGELVPEAAIYRPLALGTGTQWQG</sequence>
<comment type="similarity">
    <text evidence="1">Belongs to the bacterial solute-binding protein 3 family.</text>
</comment>
<dbReference type="AlphaFoldDB" id="A0A5K8A8J0"/>
<evidence type="ECO:0000256" key="1">
    <source>
        <dbReference type="ARBA" id="ARBA00010333"/>
    </source>
</evidence>
<evidence type="ECO:0000259" key="4">
    <source>
        <dbReference type="SMART" id="SM00062"/>
    </source>
</evidence>
<evidence type="ECO:0000256" key="3">
    <source>
        <dbReference type="ARBA" id="ARBA00022729"/>
    </source>
</evidence>
<reference evidence="5 6" key="1">
    <citation type="submission" date="2019-11" db="EMBL/GenBank/DDBJ databases">
        <title>Comparative genomics of hydrocarbon-degrading Desulfosarcina strains.</title>
        <authorList>
            <person name="Watanabe M."/>
            <person name="Kojima H."/>
            <person name="Fukui M."/>
        </authorList>
    </citation>
    <scope>NUCLEOTIDE SEQUENCE [LARGE SCALE GENOMIC DNA]</scope>
    <source>
        <strain evidence="6">oXyS1</strain>
    </source>
</reference>
<evidence type="ECO:0000256" key="2">
    <source>
        <dbReference type="ARBA" id="ARBA00022448"/>
    </source>
</evidence>
<gene>
    <name evidence="5" type="ORF">DSCOOX_19810</name>
</gene>
<dbReference type="Gene3D" id="3.40.190.10">
    <property type="entry name" value="Periplasmic binding protein-like II"/>
    <property type="match status" value="2"/>
</dbReference>
<proteinExistence type="inferred from homology"/>
<dbReference type="EMBL" id="AP021879">
    <property type="protein sequence ID" value="BBO88801.1"/>
    <property type="molecule type" value="Genomic_DNA"/>
</dbReference>
<dbReference type="InterPro" id="IPR051455">
    <property type="entry name" value="Bact_solute-bind_prot3"/>
</dbReference>